<protein>
    <submittedName>
        <fullName evidence="2">PHP domain-containing protein</fullName>
    </submittedName>
</protein>
<comment type="caution">
    <text evidence="2">The sequence shown here is derived from an EMBL/GenBank/DDBJ whole genome shotgun (WGS) entry which is preliminary data.</text>
</comment>
<dbReference type="SUPFAM" id="SSF89550">
    <property type="entry name" value="PHP domain-like"/>
    <property type="match status" value="1"/>
</dbReference>
<reference evidence="2 3" key="1">
    <citation type="submission" date="2021-05" db="EMBL/GenBank/DDBJ databases">
        <title>Fusibacter ferrireducens sp. nov., an anaerobic, sulfur- and Fe-reducing bacterium isolated from the mangrove sediment.</title>
        <authorList>
            <person name="Qiu D."/>
        </authorList>
    </citation>
    <scope>NUCLEOTIDE SEQUENCE [LARGE SCALE GENOMIC DNA]</scope>
    <source>
        <strain evidence="2 3">DSM 12116</strain>
    </source>
</reference>
<proteinExistence type="predicted"/>
<dbReference type="InterPro" id="IPR003141">
    <property type="entry name" value="Pol/His_phosphatase_N"/>
</dbReference>
<evidence type="ECO:0000313" key="2">
    <source>
        <dbReference type="EMBL" id="MBS7527040.1"/>
    </source>
</evidence>
<organism evidence="2 3">
    <name type="scientific">Fusibacter paucivorans</name>
    <dbReference type="NCBI Taxonomy" id="76009"/>
    <lineage>
        <taxon>Bacteria</taxon>
        <taxon>Bacillati</taxon>
        <taxon>Bacillota</taxon>
        <taxon>Clostridia</taxon>
        <taxon>Eubacteriales</taxon>
        <taxon>Eubacteriales Family XII. Incertae Sedis</taxon>
        <taxon>Fusibacter</taxon>
    </lineage>
</organism>
<dbReference type="InterPro" id="IPR050243">
    <property type="entry name" value="PHP_phosphatase"/>
</dbReference>
<dbReference type="RefSeq" id="WP_213236903.1">
    <property type="nucleotide sequence ID" value="NZ_JAHBCL010000016.1"/>
</dbReference>
<evidence type="ECO:0000259" key="1">
    <source>
        <dbReference type="SMART" id="SM00481"/>
    </source>
</evidence>
<feature type="domain" description="Polymerase/histidinol phosphatase N-terminal" evidence="1">
    <location>
        <begin position="5"/>
        <end position="84"/>
    </location>
</feature>
<accession>A0ABS5PPD5</accession>
<dbReference type="Proteomes" id="UP000746471">
    <property type="component" value="Unassembled WGS sequence"/>
</dbReference>
<sequence length="244" mass="27215">MKLKGDYHMHSKYSGDCKNEMEAVVKQAIEMGLSEIAITDHGPMHSGYGIKASQYPEMRAEIDALRQKYPQISILLGLEANLIGTAGEIDLTDTMQPLCDWLNVGYHFGSNLGRDMGLHIRNFLSKFSKRIYERAKKDNTMAMINAMRKHSIRMLTHPGAKGPVDIDAVARVAAETGTMLEINNSHGHLTVEEIKIAMQYDVVFVANSDAHRIERIGIVTDSIQRIVEAGLPTDRIYNLDDACV</sequence>
<dbReference type="SMART" id="SM00481">
    <property type="entry name" value="POLIIIAc"/>
    <property type="match status" value="1"/>
</dbReference>
<evidence type="ECO:0000313" key="3">
    <source>
        <dbReference type="Proteomes" id="UP000746471"/>
    </source>
</evidence>
<dbReference type="InterPro" id="IPR016195">
    <property type="entry name" value="Pol/histidinol_Pase-like"/>
</dbReference>
<keyword evidence="3" id="KW-1185">Reference proteome</keyword>
<dbReference type="Gene3D" id="3.20.20.140">
    <property type="entry name" value="Metal-dependent hydrolases"/>
    <property type="match status" value="1"/>
</dbReference>
<dbReference type="PANTHER" id="PTHR36928:SF1">
    <property type="entry name" value="PHOSPHATASE YCDX-RELATED"/>
    <property type="match status" value="1"/>
</dbReference>
<dbReference type="PANTHER" id="PTHR36928">
    <property type="entry name" value="PHOSPHATASE YCDX-RELATED"/>
    <property type="match status" value="1"/>
</dbReference>
<gene>
    <name evidence="2" type="ORF">KHM83_10140</name>
</gene>
<dbReference type="EMBL" id="JAHBCL010000016">
    <property type="protein sequence ID" value="MBS7527040.1"/>
    <property type="molecule type" value="Genomic_DNA"/>
</dbReference>
<dbReference type="InterPro" id="IPR004013">
    <property type="entry name" value="PHP_dom"/>
</dbReference>
<dbReference type="Pfam" id="PF02811">
    <property type="entry name" value="PHP"/>
    <property type="match status" value="1"/>
</dbReference>
<name>A0ABS5PPD5_9FIRM</name>